<evidence type="ECO:0000259" key="4">
    <source>
        <dbReference type="PROSITE" id="PS51938"/>
    </source>
</evidence>
<sequence length="156" mass="17466">MANKADIDIESWEDIDGTDVFDEKLQTLVSSNRIDIENNVCFNGTNGTPINIILTGDDALRSQYVPPEPTVKILKRPIRNTLTSDGKVQQPKKTLQQREEEYAQARLRILGEAQNSDGVEEKVICSIQSKPVRCEVDSVVRLPKGPDGTKGFKIRR</sequence>
<dbReference type="InParanoid" id="A0A1Y1NL93"/>
<comment type="similarity">
    <text evidence="1">Belongs to the SZRD1 family.</text>
</comment>
<dbReference type="OrthoDB" id="5373615at2759"/>
<dbReference type="Pfam" id="PF12752">
    <property type="entry name" value="SUZ"/>
    <property type="match status" value="1"/>
</dbReference>
<evidence type="ECO:0000256" key="1">
    <source>
        <dbReference type="ARBA" id="ARBA00007124"/>
    </source>
</evidence>
<reference evidence="6" key="3">
    <citation type="submission" date="2019-08" db="EMBL/GenBank/DDBJ databases">
        <authorList>
            <consortium name="Photinus pyralis genome working group"/>
            <person name="Fallon T.R."/>
            <person name="Sander Lower S.E."/>
            <person name="Weng J.-K."/>
        </authorList>
    </citation>
    <scope>NUCLEOTIDE SEQUENCE</scope>
    <source>
        <strain evidence="6">1611_PpyrPB1</strain>
        <tissue evidence="6">Whole body</tissue>
    </source>
</reference>
<evidence type="ECO:0000256" key="2">
    <source>
        <dbReference type="ARBA" id="ARBA00044802"/>
    </source>
</evidence>
<dbReference type="InterPro" id="IPR024771">
    <property type="entry name" value="SUZ"/>
</dbReference>
<dbReference type="EMBL" id="GEZM01003053">
    <property type="protein sequence ID" value="JAV96956.1"/>
    <property type="molecule type" value="Transcribed_RNA"/>
</dbReference>
<evidence type="ECO:0000313" key="5">
    <source>
        <dbReference type="EMBL" id="JAV96956.1"/>
    </source>
</evidence>
<evidence type="ECO:0000313" key="7">
    <source>
        <dbReference type="Proteomes" id="UP000327044"/>
    </source>
</evidence>
<accession>A0A1Y1NL93</accession>
<keyword evidence="7" id="KW-1185">Reference proteome</keyword>
<dbReference type="PANTHER" id="PTHR31796:SF2">
    <property type="entry name" value="SUZ DOMAIN-CONTAINING PROTEIN 1"/>
    <property type="match status" value="1"/>
</dbReference>
<dbReference type="EMBL" id="VVIM01000009">
    <property type="protein sequence ID" value="KAB0793306.1"/>
    <property type="molecule type" value="Genomic_DNA"/>
</dbReference>
<feature type="domain" description="SUZ-C" evidence="4">
    <location>
        <begin position="98"/>
        <end position="156"/>
    </location>
</feature>
<name>A0A1Y1NL93_PHOPY</name>
<reference evidence="5" key="1">
    <citation type="journal article" date="2016" name="Sci. Rep.">
        <title>Molecular characterization of firefly nuptial gifts: a multi-omics approach sheds light on postcopulatory sexual selection.</title>
        <authorList>
            <person name="Al-Wathiqui N."/>
            <person name="Fallon T.R."/>
            <person name="South A."/>
            <person name="Weng J.K."/>
            <person name="Lewis S.M."/>
        </authorList>
    </citation>
    <scope>NUCLEOTIDE SEQUENCE</scope>
</reference>
<dbReference type="AlphaFoldDB" id="A0A1Y1NL93"/>
<dbReference type="Proteomes" id="UP000327044">
    <property type="component" value="Unassembled WGS sequence"/>
</dbReference>
<gene>
    <name evidence="6" type="ORF">PPYR_12926</name>
</gene>
<dbReference type="PROSITE" id="PS51938">
    <property type="entry name" value="SUZ_C"/>
    <property type="match status" value="1"/>
</dbReference>
<organism evidence="5">
    <name type="scientific">Photinus pyralis</name>
    <name type="common">Common eastern firefly</name>
    <name type="synonym">Lampyris pyralis</name>
    <dbReference type="NCBI Taxonomy" id="7054"/>
    <lineage>
        <taxon>Eukaryota</taxon>
        <taxon>Metazoa</taxon>
        <taxon>Ecdysozoa</taxon>
        <taxon>Arthropoda</taxon>
        <taxon>Hexapoda</taxon>
        <taxon>Insecta</taxon>
        <taxon>Pterygota</taxon>
        <taxon>Neoptera</taxon>
        <taxon>Endopterygota</taxon>
        <taxon>Coleoptera</taxon>
        <taxon>Polyphaga</taxon>
        <taxon>Elateriformia</taxon>
        <taxon>Elateroidea</taxon>
        <taxon>Lampyridae</taxon>
        <taxon>Lampyrinae</taxon>
        <taxon>Photinus</taxon>
    </lineage>
</organism>
<proteinExistence type="inferred from homology"/>
<evidence type="ECO:0000313" key="6">
    <source>
        <dbReference type="EMBL" id="KAB0793306.1"/>
    </source>
</evidence>
<dbReference type="InterPro" id="IPR039228">
    <property type="entry name" value="SZRD1"/>
</dbReference>
<protein>
    <recommendedName>
        <fullName evidence="2">SUZ RNA-binding domain-containing</fullName>
    </recommendedName>
</protein>
<dbReference type="PANTHER" id="PTHR31796">
    <property type="entry name" value="SUZ DOMAIN-CONTAINING PROTEIN 1"/>
    <property type="match status" value="1"/>
</dbReference>
<dbReference type="PROSITE" id="PS51673">
    <property type="entry name" value="SUZ"/>
    <property type="match status" value="1"/>
</dbReference>
<reference evidence="6 7" key="2">
    <citation type="journal article" date="2018" name="Elife">
        <title>Firefly genomes illuminate parallel origins of bioluminescence in beetles.</title>
        <authorList>
            <person name="Fallon T.R."/>
            <person name="Lower S.E."/>
            <person name="Chang C.H."/>
            <person name="Bessho-Uehara M."/>
            <person name="Martin G.J."/>
            <person name="Bewick A.J."/>
            <person name="Behringer M."/>
            <person name="Debat H.J."/>
            <person name="Wong I."/>
            <person name="Day J.C."/>
            <person name="Suvorov A."/>
            <person name="Silva C.J."/>
            <person name="Stanger-Hall K.F."/>
            <person name="Hall D.W."/>
            <person name="Schmitz R.J."/>
            <person name="Nelson D.R."/>
            <person name="Lewis S.M."/>
            <person name="Shigenobu S."/>
            <person name="Bybee S.M."/>
            <person name="Larracuente A.M."/>
            <person name="Oba Y."/>
            <person name="Weng J.K."/>
        </authorList>
    </citation>
    <scope>NUCLEOTIDE SEQUENCE [LARGE SCALE GENOMIC DNA]</scope>
    <source>
        <strain evidence="6">1611_PpyrPB1</strain>
        <tissue evidence="6">Whole body</tissue>
    </source>
</reference>
<evidence type="ECO:0000259" key="3">
    <source>
        <dbReference type="PROSITE" id="PS51673"/>
    </source>
</evidence>
<dbReference type="InterPro" id="IPR024642">
    <property type="entry name" value="SUZ-C"/>
</dbReference>
<dbReference type="Pfam" id="PF12901">
    <property type="entry name" value="SUZ-C"/>
    <property type="match status" value="1"/>
</dbReference>
<feature type="domain" description="SUZ" evidence="3">
    <location>
        <begin position="49"/>
        <end position="114"/>
    </location>
</feature>